<evidence type="ECO:0000313" key="3">
    <source>
        <dbReference type="EMBL" id="MBW5424632.1"/>
    </source>
</evidence>
<feature type="compositionally biased region" description="Low complexity" evidence="1">
    <location>
        <begin position="73"/>
        <end position="83"/>
    </location>
</feature>
<keyword evidence="2" id="KW-1133">Transmembrane helix</keyword>
<keyword evidence="2" id="KW-0472">Membrane</keyword>
<feature type="non-terminal residue" evidence="3">
    <location>
        <position position="83"/>
    </location>
</feature>
<dbReference type="Proteomes" id="UP001197114">
    <property type="component" value="Unassembled WGS sequence"/>
</dbReference>
<sequence>MGLAVRERLPVWLQSRCGLDRRGVVALVVVLAVAALFAAQHFWTGRTEPVRAPDVVRAAGAAAERGARPAPSPGSSAGVGSAA</sequence>
<feature type="transmembrane region" description="Helical" evidence="2">
    <location>
        <begin position="24"/>
        <end position="43"/>
    </location>
</feature>
<keyword evidence="2" id="KW-0812">Transmembrane</keyword>
<keyword evidence="3" id="KW-0238">DNA-binding</keyword>
<dbReference type="EMBL" id="WMBF01000344">
    <property type="protein sequence ID" value="MBW5424632.1"/>
    <property type="molecule type" value="Genomic_DNA"/>
</dbReference>
<accession>A0ABS6YVP2</accession>
<evidence type="ECO:0000256" key="1">
    <source>
        <dbReference type="SAM" id="MobiDB-lite"/>
    </source>
</evidence>
<evidence type="ECO:0000313" key="4">
    <source>
        <dbReference type="Proteomes" id="UP001197114"/>
    </source>
</evidence>
<comment type="caution">
    <text evidence="3">The sequence shown here is derived from an EMBL/GenBank/DDBJ whole genome shotgun (WGS) entry which is preliminary data.</text>
</comment>
<gene>
    <name evidence="3" type="ORF">GKQ77_24215</name>
</gene>
<dbReference type="GO" id="GO:0003677">
    <property type="term" value="F:DNA binding"/>
    <property type="evidence" value="ECO:0007669"/>
    <property type="project" value="UniProtKB-KW"/>
</dbReference>
<feature type="region of interest" description="Disordered" evidence="1">
    <location>
        <begin position="61"/>
        <end position="83"/>
    </location>
</feature>
<organism evidence="3 4">
    <name type="scientific">Streptomyces anatolicus</name>
    <dbReference type="NCBI Taxonomy" id="2675858"/>
    <lineage>
        <taxon>Bacteria</taxon>
        <taxon>Bacillati</taxon>
        <taxon>Actinomycetota</taxon>
        <taxon>Actinomycetes</taxon>
        <taxon>Kitasatosporales</taxon>
        <taxon>Streptomycetaceae</taxon>
        <taxon>Streptomyces</taxon>
    </lineage>
</organism>
<protein>
    <submittedName>
        <fullName evidence="3">DNA-binding protein</fullName>
    </submittedName>
</protein>
<evidence type="ECO:0000256" key="2">
    <source>
        <dbReference type="SAM" id="Phobius"/>
    </source>
</evidence>
<keyword evidence="4" id="KW-1185">Reference proteome</keyword>
<reference evidence="3 4" key="1">
    <citation type="submission" date="2019-11" db="EMBL/GenBank/DDBJ databases">
        <authorList>
            <person name="Ay H."/>
        </authorList>
    </citation>
    <scope>NUCLEOTIDE SEQUENCE [LARGE SCALE GENOMIC DNA]</scope>
    <source>
        <strain evidence="3 4">BG9H</strain>
    </source>
</reference>
<name>A0ABS6YVP2_9ACTN</name>
<proteinExistence type="predicted"/>